<dbReference type="Gene3D" id="3.40.1180.10">
    <property type="entry name" value="Decaprenyl diphosphate synthase-like"/>
    <property type="match status" value="1"/>
</dbReference>
<dbReference type="EMBL" id="CP010803">
    <property type="protein sequence ID" value="AJY46676.1"/>
    <property type="molecule type" value="Genomic_DNA"/>
</dbReference>
<dbReference type="Proteomes" id="UP000032611">
    <property type="component" value="Chromosome"/>
</dbReference>
<dbReference type="InterPro" id="IPR036424">
    <property type="entry name" value="UPP_synth-like_sf"/>
</dbReference>
<dbReference type="PANTHER" id="PTHR10291">
    <property type="entry name" value="DEHYDRODOLICHYL DIPHOSPHATE SYNTHASE FAMILY MEMBER"/>
    <property type="match status" value="1"/>
</dbReference>
<dbReference type="GO" id="GO:0000287">
    <property type="term" value="F:magnesium ion binding"/>
    <property type="evidence" value="ECO:0007669"/>
    <property type="project" value="UniProtKB-UniRule"/>
</dbReference>
<organism evidence="3 4">
    <name type="scientific">Martelella endophytica</name>
    <dbReference type="NCBI Taxonomy" id="1486262"/>
    <lineage>
        <taxon>Bacteria</taxon>
        <taxon>Pseudomonadati</taxon>
        <taxon>Pseudomonadota</taxon>
        <taxon>Alphaproteobacteria</taxon>
        <taxon>Hyphomicrobiales</taxon>
        <taxon>Aurantimonadaceae</taxon>
        <taxon>Martelella</taxon>
    </lineage>
</organism>
<proteinExistence type="inferred from homology"/>
<feature type="binding site" evidence="2">
    <location>
        <begin position="63"/>
        <end position="65"/>
    </location>
    <ligand>
        <name>substrate</name>
    </ligand>
</feature>
<dbReference type="STRING" id="1486262.TM49_14935"/>
<dbReference type="PROSITE" id="PS01066">
    <property type="entry name" value="UPP_SYNTHASE"/>
    <property type="match status" value="1"/>
</dbReference>
<dbReference type="Pfam" id="PF01255">
    <property type="entry name" value="Prenyltransf"/>
    <property type="match status" value="1"/>
</dbReference>
<comment type="similarity">
    <text evidence="2">Belongs to the UPP synthase family.</text>
</comment>
<feature type="active site" evidence="2">
    <location>
        <position position="18"/>
    </location>
</feature>
<dbReference type="OrthoDB" id="4191603at2"/>
<keyword evidence="2" id="KW-0479">Metal-binding</keyword>
<comment type="subunit">
    <text evidence="2">Homodimer.</text>
</comment>
<comment type="function">
    <text evidence="2">Catalyzes the condensation of isopentenyl diphosphate (IPP) with allylic pyrophosphates generating different type of terpenoids.</text>
</comment>
<dbReference type="InterPro" id="IPR001441">
    <property type="entry name" value="UPP_synth-like"/>
</dbReference>
<dbReference type="NCBIfam" id="TIGR00055">
    <property type="entry name" value="uppS"/>
    <property type="match status" value="1"/>
</dbReference>
<dbReference type="PATRIC" id="fig|1486262.3.peg.3087"/>
<dbReference type="NCBIfam" id="NF011408">
    <property type="entry name" value="PRK14834.1"/>
    <property type="match status" value="1"/>
</dbReference>
<evidence type="ECO:0000313" key="4">
    <source>
        <dbReference type="Proteomes" id="UP000032611"/>
    </source>
</evidence>
<dbReference type="GO" id="GO:0008834">
    <property type="term" value="F:ditrans,polycis-undecaprenyl-diphosphate synthase [(2E,6E)-farnesyl-diphosphate specific] activity"/>
    <property type="evidence" value="ECO:0007669"/>
    <property type="project" value="TreeGrafter"/>
</dbReference>
<keyword evidence="4" id="KW-1185">Reference proteome</keyword>
<reference evidence="3 4" key="1">
    <citation type="journal article" date="2015" name="Genome Announc.">
        <title>Complete genome sequence of Martelella endophytica YC6887, which has antifungal activity associated with a halophyte.</title>
        <authorList>
            <person name="Khan A."/>
            <person name="Khan H."/>
            <person name="Chung E.J."/>
            <person name="Hossain M.T."/>
            <person name="Chung Y.R."/>
        </authorList>
    </citation>
    <scope>NUCLEOTIDE SEQUENCE [LARGE SCALE GENOMIC DNA]</scope>
    <source>
        <strain evidence="3">YC6887</strain>
    </source>
</reference>
<feature type="binding site" evidence="2">
    <location>
        <position position="205"/>
    </location>
    <ligand>
        <name>Mg(2+)</name>
        <dbReference type="ChEBI" id="CHEBI:18420"/>
    </ligand>
</feature>
<keyword evidence="1 2" id="KW-0808">Transferase</keyword>
<dbReference type="HAMAP" id="MF_01139">
    <property type="entry name" value="ISPT"/>
    <property type="match status" value="1"/>
</dbReference>
<dbReference type="PANTHER" id="PTHR10291:SF0">
    <property type="entry name" value="DEHYDRODOLICHYL DIPHOSPHATE SYNTHASE 2"/>
    <property type="match status" value="1"/>
</dbReference>
<dbReference type="SUPFAM" id="SSF64005">
    <property type="entry name" value="Undecaprenyl diphosphate synthase"/>
    <property type="match status" value="1"/>
</dbReference>
<name>A0A0D5LRC0_MAREN</name>
<dbReference type="HOGENOM" id="CLU_038505_1_1_5"/>
<dbReference type="FunFam" id="3.40.1180.10:FF:000001">
    <property type="entry name" value="(2E,6E)-farnesyl-diphosphate-specific ditrans,polycis-undecaprenyl-diphosphate synthase"/>
    <property type="match status" value="1"/>
</dbReference>
<feature type="binding site" evidence="2">
    <location>
        <position position="23"/>
    </location>
    <ligand>
        <name>substrate</name>
    </ligand>
</feature>
<evidence type="ECO:0000313" key="3">
    <source>
        <dbReference type="EMBL" id="AJY46676.1"/>
    </source>
</evidence>
<sequence>MTRFPDSARPEHVAIIMDGNGRWAKGRGLRRILGHRKGVEAVRRTVDAAAESGIGYLTMFAFSSENWKRPEDEVNDIMDMIALFIQRELENYHRKNMRFRMIGERSGLGPKVLNALESAEVRTRDNTGLTVIVAVNYGARAEIARAAAALARDAAAGLIAPDEIDEAMLSGRLDTAGIPDPDLIIRTSGEQRLSNFLMWQGAYSELVFLPCLWPDFSRDIFFEALDEYARRSRRFGGLLEEPSVLTGS</sequence>
<keyword evidence="2" id="KW-0460">Magnesium</keyword>
<dbReference type="NCBIfam" id="NF011405">
    <property type="entry name" value="PRK14830.1"/>
    <property type="match status" value="1"/>
</dbReference>
<feature type="binding site" evidence="2">
    <location>
        <position position="35"/>
    </location>
    <ligand>
        <name>substrate</name>
    </ligand>
</feature>
<dbReference type="EC" id="2.5.1.-" evidence="2"/>
<gene>
    <name evidence="3" type="ORF">TM49_14935</name>
</gene>
<feature type="binding site" evidence="2">
    <location>
        <position position="69"/>
    </location>
    <ligand>
        <name>substrate</name>
    </ligand>
</feature>
<dbReference type="AlphaFoldDB" id="A0A0D5LRC0"/>
<evidence type="ECO:0000256" key="2">
    <source>
        <dbReference type="HAMAP-Rule" id="MF_01139"/>
    </source>
</evidence>
<feature type="active site" description="Proton acceptor" evidence="2">
    <location>
        <position position="66"/>
    </location>
</feature>
<dbReference type="CDD" id="cd00475">
    <property type="entry name" value="Cis_IPPS"/>
    <property type="match status" value="1"/>
</dbReference>
<feature type="binding site" evidence="2">
    <location>
        <position position="31"/>
    </location>
    <ligand>
        <name>substrate</name>
    </ligand>
</feature>
<dbReference type="KEGG" id="mey:TM49_14935"/>
<dbReference type="GO" id="GO:0016094">
    <property type="term" value="P:polyprenol biosynthetic process"/>
    <property type="evidence" value="ECO:0007669"/>
    <property type="project" value="TreeGrafter"/>
</dbReference>
<evidence type="ECO:0000256" key="1">
    <source>
        <dbReference type="ARBA" id="ARBA00022679"/>
    </source>
</evidence>
<dbReference type="GO" id="GO:0005829">
    <property type="term" value="C:cytosol"/>
    <property type="evidence" value="ECO:0007669"/>
    <property type="project" value="TreeGrafter"/>
</dbReference>
<dbReference type="InterPro" id="IPR018520">
    <property type="entry name" value="UPP_synth-like_CS"/>
</dbReference>
<comment type="cofactor">
    <cofactor evidence="2">
        <name>Mg(2+)</name>
        <dbReference type="ChEBI" id="CHEBI:18420"/>
    </cofactor>
    <text evidence="2">Binds 2 magnesium ions per subunit.</text>
</comment>
<feature type="binding site" evidence="2">
    <location>
        <position position="186"/>
    </location>
    <ligand>
        <name>substrate</name>
    </ligand>
</feature>
<protein>
    <recommendedName>
        <fullName evidence="2">Isoprenyl transferase</fullName>
        <ecNumber evidence="2">2.5.1.-</ecNumber>
    </recommendedName>
</protein>
<feature type="binding site" evidence="2">
    <location>
        <position position="67"/>
    </location>
    <ligand>
        <name>substrate</name>
    </ligand>
</feature>
<dbReference type="RefSeq" id="WP_045682416.1">
    <property type="nucleotide sequence ID" value="NZ_CP010803.1"/>
</dbReference>
<accession>A0A0D5LRC0</accession>
<feature type="binding site" evidence="2">
    <location>
        <begin position="19"/>
        <end position="22"/>
    </location>
    <ligand>
        <name>substrate</name>
    </ligand>
</feature>
<feature type="binding site" evidence="2">
    <location>
        <position position="18"/>
    </location>
    <ligand>
        <name>Mg(2+)</name>
        <dbReference type="ChEBI" id="CHEBI:18420"/>
    </ligand>
</feature>
<feature type="binding site" evidence="2">
    <location>
        <begin position="192"/>
        <end position="194"/>
    </location>
    <ligand>
        <name>substrate</name>
    </ligand>
</feature>